<feature type="region of interest" description="Actin-binding" evidence="8">
    <location>
        <begin position="655"/>
        <end position="677"/>
    </location>
</feature>
<feature type="domain" description="Dilute" evidence="11">
    <location>
        <begin position="1446"/>
        <end position="1720"/>
    </location>
</feature>
<reference evidence="13 14" key="1">
    <citation type="journal article" date="2017" name="Curr. Biol.">
        <title>Genome architecture and evolution of a unichromosomal asexual nematode.</title>
        <authorList>
            <person name="Fradin H."/>
            <person name="Zegar C."/>
            <person name="Gutwein M."/>
            <person name="Lucas J."/>
            <person name="Kovtun M."/>
            <person name="Corcoran D."/>
            <person name="Baugh L.R."/>
            <person name="Kiontke K."/>
            <person name="Gunsalus K."/>
            <person name="Fitch D.H."/>
            <person name="Piano F."/>
        </authorList>
    </citation>
    <scope>NUCLEOTIDE SEQUENCE [LARGE SCALE GENOMIC DNA]</scope>
    <source>
        <strain evidence="13">PF1309</strain>
    </source>
</reference>
<dbReference type="Proteomes" id="UP000218231">
    <property type="component" value="Unassembled WGS sequence"/>
</dbReference>
<organism evidence="13 14">
    <name type="scientific">Diploscapter pachys</name>
    <dbReference type="NCBI Taxonomy" id="2018661"/>
    <lineage>
        <taxon>Eukaryota</taxon>
        <taxon>Metazoa</taxon>
        <taxon>Ecdysozoa</taxon>
        <taxon>Nematoda</taxon>
        <taxon>Chromadorea</taxon>
        <taxon>Rhabditida</taxon>
        <taxon>Rhabditina</taxon>
        <taxon>Rhabditomorpha</taxon>
        <taxon>Rhabditoidea</taxon>
        <taxon>Rhabditidae</taxon>
        <taxon>Diploscapter</taxon>
    </lineage>
</organism>
<dbReference type="Pfam" id="PF00063">
    <property type="entry name" value="Myosin_head"/>
    <property type="match status" value="1"/>
</dbReference>
<keyword evidence="7 8" id="KW-0009">Actin-binding</keyword>
<feature type="domain" description="Myosin motor" evidence="12">
    <location>
        <begin position="82"/>
        <end position="776"/>
    </location>
</feature>
<dbReference type="Gene3D" id="3.40.850.10">
    <property type="entry name" value="Kinesin motor domain"/>
    <property type="match status" value="1"/>
</dbReference>
<comment type="similarity">
    <text evidence="1 8">Belongs to the TRAFAC class myosin-kinesin ATPase superfamily. Myosin family.</text>
</comment>
<dbReference type="Gene3D" id="1.20.5.190">
    <property type="match status" value="3"/>
</dbReference>
<dbReference type="GO" id="GO:0000146">
    <property type="term" value="F:microfilament motor activity"/>
    <property type="evidence" value="ECO:0007669"/>
    <property type="project" value="TreeGrafter"/>
</dbReference>
<dbReference type="InterPro" id="IPR002710">
    <property type="entry name" value="Dilute_dom"/>
</dbReference>
<dbReference type="FunFam" id="1.10.10.820:FF:000001">
    <property type="entry name" value="Myosin heavy chain"/>
    <property type="match status" value="1"/>
</dbReference>
<dbReference type="Pfam" id="PF01843">
    <property type="entry name" value="DIL"/>
    <property type="match status" value="1"/>
</dbReference>
<feature type="coiled-coil region" evidence="9">
    <location>
        <begin position="1187"/>
        <end position="1245"/>
    </location>
</feature>
<dbReference type="Gene3D" id="1.10.10.820">
    <property type="match status" value="1"/>
</dbReference>
<feature type="binding site" evidence="8">
    <location>
        <begin position="179"/>
        <end position="186"/>
    </location>
    <ligand>
        <name>ATP</name>
        <dbReference type="ChEBI" id="CHEBI:30616"/>
    </ligand>
</feature>
<evidence type="ECO:0000256" key="9">
    <source>
        <dbReference type="SAM" id="Coils"/>
    </source>
</evidence>
<dbReference type="InterPro" id="IPR001609">
    <property type="entry name" value="Myosin_head_motor_dom-like"/>
</dbReference>
<gene>
    <name evidence="13" type="ORF">WR25_17827</name>
</gene>
<dbReference type="InterPro" id="IPR036103">
    <property type="entry name" value="MYSc_Myo5"/>
</dbReference>
<evidence type="ECO:0000256" key="10">
    <source>
        <dbReference type="SAM" id="MobiDB-lite"/>
    </source>
</evidence>
<dbReference type="OrthoDB" id="6108017at2759"/>
<dbReference type="InterPro" id="IPR036961">
    <property type="entry name" value="Kinesin_motor_dom_sf"/>
</dbReference>
<evidence type="ECO:0008006" key="15">
    <source>
        <dbReference type="Google" id="ProtNLM"/>
    </source>
</evidence>
<keyword evidence="3 8" id="KW-0067">ATP-binding</keyword>
<evidence type="ECO:0000259" key="11">
    <source>
        <dbReference type="PROSITE" id="PS51126"/>
    </source>
</evidence>
<accession>A0A2A2KYG1</accession>
<evidence type="ECO:0000256" key="8">
    <source>
        <dbReference type="PROSITE-ProRule" id="PRU00782"/>
    </source>
</evidence>
<comment type="caution">
    <text evidence="13">The sequence shown here is derived from an EMBL/GenBank/DDBJ whole genome shotgun (WGS) entry which is preliminary data.</text>
</comment>
<dbReference type="PANTHER" id="PTHR13140:SF706">
    <property type="entry name" value="DILUTE CLASS UNCONVENTIONAL MYOSIN, ISOFORM C"/>
    <property type="match status" value="1"/>
</dbReference>
<evidence type="ECO:0000256" key="6">
    <source>
        <dbReference type="ARBA" id="ARBA00023175"/>
    </source>
</evidence>
<evidence type="ECO:0000256" key="2">
    <source>
        <dbReference type="ARBA" id="ARBA00022741"/>
    </source>
</evidence>
<dbReference type="GO" id="GO:0007015">
    <property type="term" value="P:actin filament organization"/>
    <property type="evidence" value="ECO:0007669"/>
    <property type="project" value="TreeGrafter"/>
</dbReference>
<proteinExistence type="inferred from homology"/>
<keyword evidence="5 8" id="KW-0518">Myosin</keyword>
<evidence type="ECO:0000256" key="5">
    <source>
        <dbReference type="ARBA" id="ARBA00023123"/>
    </source>
</evidence>
<dbReference type="SUPFAM" id="SSF52540">
    <property type="entry name" value="P-loop containing nucleoside triphosphate hydrolases"/>
    <property type="match status" value="3"/>
</dbReference>
<dbReference type="PROSITE" id="PS51456">
    <property type="entry name" value="MYOSIN_MOTOR"/>
    <property type="match status" value="1"/>
</dbReference>
<keyword evidence="14" id="KW-1185">Reference proteome</keyword>
<dbReference type="PANTHER" id="PTHR13140">
    <property type="entry name" value="MYOSIN"/>
    <property type="match status" value="1"/>
</dbReference>
<evidence type="ECO:0000256" key="1">
    <source>
        <dbReference type="ARBA" id="ARBA00008314"/>
    </source>
</evidence>
<protein>
    <recommendedName>
        <fullName evidence="15">Myosin motor domain-containing protein</fullName>
    </recommendedName>
</protein>
<dbReference type="Gene3D" id="3.30.70.1590">
    <property type="match status" value="1"/>
</dbReference>
<dbReference type="PRINTS" id="PR00193">
    <property type="entry name" value="MYOSINHEAVY"/>
</dbReference>
<evidence type="ECO:0000256" key="4">
    <source>
        <dbReference type="ARBA" id="ARBA00023054"/>
    </source>
</evidence>
<name>A0A2A2KYG1_9BILA</name>
<evidence type="ECO:0000256" key="7">
    <source>
        <dbReference type="ARBA" id="ARBA00023203"/>
    </source>
</evidence>
<dbReference type="Pfam" id="PF00612">
    <property type="entry name" value="IQ"/>
    <property type="match status" value="4"/>
</dbReference>
<evidence type="ECO:0000259" key="12">
    <source>
        <dbReference type="PROSITE" id="PS51456"/>
    </source>
</evidence>
<feature type="region of interest" description="Disordered" evidence="10">
    <location>
        <begin position="1248"/>
        <end position="1272"/>
    </location>
</feature>
<evidence type="ECO:0000313" key="14">
    <source>
        <dbReference type="Proteomes" id="UP000218231"/>
    </source>
</evidence>
<dbReference type="Gene3D" id="1.20.58.530">
    <property type="match status" value="1"/>
</dbReference>
<evidence type="ECO:0000256" key="3">
    <source>
        <dbReference type="ARBA" id="ARBA00022840"/>
    </source>
</evidence>
<dbReference type="SMART" id="SM00242">
    <property type="entry name" value="MYSc"/>
    <property type="match status" value="1"/>
</dbReference>
<dbReference type="InterPro" id="IPR000048">
    <property type="entry name" value="IQ_motif_EF-hand-BS"/>
</dbReference>
<keyword evidence="4 9" id="KW-0175">Coiled coil</keyword>
<dbReference type="STRING" id="2018661.A0A2A2KYG1"/>
<dbReference type="SUPFAM" id="SSF50084">
    <property type="entry name" value="Myosin S1 fragment, N-terminal domain"/>
    <property type="match status" value="1"/>
</dbReference>
<feature type="coiled-coil region" evidence="9">
    <location>
        <begin position="983"/>
        <end position="1063"/>
    </location>
</feature>
<dbReference type="SMART" id="SM01132">
    <property type="entry name" value="DIL"/>
    <property type="match status" value="1"/>
</dbReference>
<dbReference type="GO" id="GO:0005737">
    <property type="term" value="C:cytoplasm"/>
    <property type="evidence" value="ECO:0007669"/>
    <property type="project" value="TreeGrafter"/>
</dbReference>
<dbReference type="Gene3D" id="1.20.120.720">
    <property type="entry name" value="Myosin VI head, motor domain, U50 subdomain"/>
    <property type="match status" value="1"/>
</dbReference>
<sequence>MSASSSGMVTLGRGQAYPLENYKKGARVWHRHPEFIWIGAELLDDITVMSSTIRLQLEDGTKTEISLDPVQLPFLRNPEILIGKDDLTALSYLHEPAVLHNLEYRFVEMNSIYTYCGIVLVAINPYANCSHLYTDDVIQVYRGVGKQVRELDPHIYAVAEEAFFDLSEYNKCQSIIVSGESGAGKTVSAKFVMKYLASIAGSKKGVKGIEDRVLASNPIMEAIGNAKTLRNDNSSRFGKFIQINFSERYRISGAEVKTYLLEKSRLVFQAAGERNYHVFYQMCAARNHLSLKGLHLGPSESYWYTSQGGDNRIPGVDDKLDFEETLQALSLLGFSEEKQHDIFRLLSGILLLGNVHFTEGDDRAIISPNNDHDLSRLCSSIYEIDEAQLRLWLTVREIRAAGEVVRKGLDKVDASRSRDALSKLLYMQLFNWLVDKVNDSLMQSEGLSPSKAAAASRKKQLRFIGVLDIYGFETFEINSFEQFCINYANEKLQQQFNQHVFKLEQEEYEREEIAWVRIDFYDNQQAIDLIEARPGLIDYLDEQCKVVKGSDEGWLGQITACPQLKRNPHLQFPKIRSSTFLVKHFAADVSYTVSGFMEKNKDSVSEQLLQVMTGARSAFLREIMSTYSDFSSEAANANGRRPPKKTVANQFRDSLRELMTVLCSTRPHYVRCIKPNDIKEEYCFEPKRVIQQLRANGVLETVRISAAGFPSRWPYDEFGKRYRVLYPEGKAMWRDHPKHFAENACKKWLEADKFALGKTKIFFRTGQVAVLERCRLETLSASAIKIQTIWRGFVCRRNYERIRSSVRTIQAACRAFLAYRRLKYLQMHRAAILLQANIRGYLERKRYLAVRNAVLAMQAHYRAAKVRHWVMKMRYEKSALTIQRYWRGYLVRRDEIKRIKKVIKVQSCVRRWLAKRRLRELKIEARSVGHLQKLNSGLENKIIELQMKLDTVVAERKKLLEIVGQVEMLRAELGNYEKDKVSWVETKNNLENLKLEVERLEIEVDVKEGQRAELANRLQDAEAKSEKAQLDSAQEMEKLRDELREATRRAKRAEEEVEKMRGIAETEKKGRMAVEMEMAAMREQLLNNANLLASPAFSRHGSMRQQNTINDETDSSMDGSIPPKLGSGDLDEIALILRQQQTINELRARNEQAHRENERLKSIVEANSLIDNLERKTSLRMFEAQHVQALEADYSKLKQELERLVTEKAESGYANMNLKATFDRIIEENERRREENAELKALLSNKFERQSAHGNGSPPPDSGTHSEDEGTADVEEELCLERQCRYLKALVENLSRDITKRNQDVERLEKRLNDTMMHESMRVSTTSQEDALRAVHGQLNNLTAENLSLNDKLLRQADELSDARAQLRGFTQDACSDAEVIRLESLHKQVEHTALLEAVNVPEFARIIISDFKPRLAKLLTKSLPSYLILCAFRFYDQAKDESQLTSLFSAVHANFKDTVSTSHDIDVVTLWFVNQWKLCNLLRQYAGDDGNPEWIALNTAKQNSHRINNYDMTPIREQLKLRIEECYQKLMKKIIEPSLTPKIVPAILQHESSSDITLATGTAQKNGNGGGPKGLKDLLNFLDSIYNKLQIFGGDSVLIGQVFRQICQWTCSLALNHMMFRKELCNFEKAVQIKHNVSETQSWLYQKGLGEMRETLEPLVQACHLLMSRKDEETICGELTSKLKPRQVVAILQHYDPSDDFEEPIRPDFLIKVQRRLNERAAANGESTETLIEKGRDIVSHVNSKKMTKFSIAMLIEVFF</sequence>
<keyword evidence="6 8" id="KW-0505">Motor protein</keyword>
<dbReference type="EMBL" id="LIAE01007476">
    <property type="protein sequence ID" value="PAV79041.1"/>
    <property type="molecule type" value="Genomic_DNA"/>
</dbReference>
<dbReference type="PROSITE" id="PS50096">
    <property type="entry name" value="IQ"/>
    <property type="match status" value="4"/>
</dbReference>
<dbReference type="InterPro" id="IPR027417">
    <property type="entry name" value="P-loop_NTPase"/>
</dbReference>
<dbReference type="SMART" id="SM00015">
    <property type="entry name" value="IQ"/>
    <property type="match status" value="6"/>
</dbReference>
<dbReference type="GO" id="GO:0005524">
    <property type="term" value="F:ATP binding"/>
    <property type="evidence" value="ECO:0007669"/>
    <property type="project" value="UniProtKB-UniRule"/>
</dbReference>
<dbReference type="CDD" id="cd01380">
    <property type="entry name" value="MYSc_Myo5"/>
    <property type="match status" value="1"/>
</dbReference>
<dbReference type="GO" id="GO:0016020">
    <property type="term" value="C:membrane"/>
    <property type="evidence" value="ECO:0007669"/>
    <property type="project" value="TreeGrafter"/>
</dbReference>
<feature type="coiled-coil region" evidence="9">
    <location>
        <begin position="1136"/>
        <end position="1163"/>
    </location>
</feature>
<dbReference type="GO" id="GO:0016459">
    <property type="term" value="C:myosin complex"/>
    <property type="evidence" value="ECO:0007669"/>
    <property type="project" value="UniProtKB-KW"/>
</dbReference>
<dbReference type="PROSITE" id="PS51126">
    <property type="entry name" value="DILUTE"/>
    <property type="match status" value="1"/>
</dbReference>
<keyword evidence="2 8" id="KW-0547">Nucleotide-binding</keyword>
<dbReference type="GO" id="GO:0051015">
    <property type="term" value="F:actin filament binding"/>
    <property type="evidence" value="ECO:0007669"/>
    <property type="project" value="TreeGrafter"/>
</dbReference>
<evidence type="ECO:0000313" key="13">
    <source>
        <dbReference type="EMBL" id="PAV79041.1"/>
    </source>
</evidence>